<evidence type="ECO:0000256" key="1">
    <source>
        <dbReference type="SAM" id="Phobius"/>
    </source>
</evidence>
<proteinExistence type="predicted"/>
<dbReference type="OrthoDB" id="275223at2"/>
<name>A0A5M6IM60_9PROT</name>
<evidence type="ECO:0000313" key="2">
    <source>
        <dbReference type="EMBL" id="KAA5609340.1"/>
    </source>
</evidence>
<dbReference type="Pfam" id="PF06897">
    <property type="entry name" value="DUF1269"/>
    <property type="match status" value="1"/>
</dbReference>
<dbReference type="AlphaFoldDB" id="A0A5M6IM60"/>
<protein>
    <submittedName>
        <fullName evidence="2">DUF1269 domain-containing protein</fullName>
    </submittedName>
</protein>
<keyword evidence="1" id="KW-0472">Membrane</keyword>
<evidence type="ECO:0000313" key="3">
    <source>
        <dbReference type="Proteomes" id="UP000325255"/>
    </source>
</evidence>
<reference evidence="2 3" key="1">
    <citation type="submission" date="2019-09" db="EMBL/GenBank/DDBJ databases">
        <title>Genome sequence of Rhodovastum atsumiense, a diverse member of the Acetobacteraceae family of non-sulfur purple photosynthetic bacteria.</title>
        <authorList>
            <person name="Meyer T."/>
            <person name="Kyndt J."/>
        </authorList>
    </citation>
    <scope>NUCLEOTIDE SEQUENCE [LARGE SCALE GENOMIC DNA]</scope>
    <source>
        <strain evidence="2 3">DSM 21279</strain>
    </source>
</reference>
<gene>
    <name evidence="2" type="ORF">F1189_24755</name>
</gene>
<keyword evidence="1" id="KW-1133">Transmembrane helix</keyword>
<organism evidence="2 3">
    <name type="scientific">Rhodovastum atsumiense</name>
    <dbReference type="NCBI Taxonomy" id="504468"/>
    <lineage>
        <taxon>Bacteria</taxon>
        <taxon>Pseudomonadati</taxon>
        <taxon>Pseudomonadota</taxon>
        <taxon>Alphaproteobacteria</taxon>
        <taxon>Acetobacterales</taxon>
        <taxon>Acetobacteraceae</taxon>
        <taxon>Rhodovastum</taxon>
    </lineage>
</organism>
<dbReference type="InterPro" id="IPR009200">
    <property type="entry name" value="DUF1269_membrane"/>
</dbReference>
<keyword evidence="3" id="KW-1185">Reference proteome</keyword>
<comment type="caution">
    <text evidence="2">The sequence shown here is derived from an EMBL/GenBank/DDBJ whole genome shotgun (WGS) entry which is preliminary data.</text>
</comment>
<sequence>MSDLVFIAFETEAKAEEVRSKILEMSQDYLIDLGDAVIATRDEKGRVHLNQLIHTVGPGAATGALWGMLIGWIFLMPVVGAAVGAASGAIGGALTDVGINDDQMKEEAREALKPGTAGLFLLIRKMTTDKVLEDLKGVGGKVIRTSFDHTKEAALKAAIEPHVPGGAEQAA</sequence>
<dbReference type="EMBL" id="VWPK01000053">
    <property type="protein sequence ID" value="KAA5609340.1"/>
    <property type="molecule type" value="Genomic_DNA"/>
</dbReference>
<feature type="transmembrane region" description="Helical" evidence="1">
    <location>
        <begin position="69"/>
        <end position="95"/>
    </location>
</feature>
<accession>A0A5M6IM60</accession>
<dbReference type="Proteomes" id="UP000325255">
    <property type="component" value="Unassembled WGS sequence"/>
</dbReference>
<keyword evidence="1" id="KW-0812">Transmembrane</keyword>
<dbReference type="RefSeq" id="WP_150043881.1">
    <property type="nucleotide sequence ID" value="NZ_OW485601.1"/>
</dbReference>